<comment type="subcellular location">
    <subcellularLocation>
        <location evidence="1">Endoplasmic reticulum membrane</location>
        <topology evidence="1">Multi-pass membrane protein</topology>
    </subcellularLocation>
    <subcellularLocation>
        <location evidence="12 13">Nucleus</location>
    </subcellularLocation>
</comment>
<keyword evidence="4" id="KW-0444">Lipid biosynthesis</keyword>
<evidence type="ECO:0000256" key="9">
    <source>
        <dbReference type="ARBA" id="ARBA00023098"/>
    </source>
</evidence>
<dbReference type="InterPro" id="IPR009057">
    <property type="entry name" value="Homeodomain-like_sf"/>
</dbReference>
<dbReference type="Gene3D" id="1.10.10.60">
    <property type="entry name" value="Homeodomain-like"/>
    <property type="match status" value="1"/>
</dbReference>
<dbReference type="PANTHER" id="PTHR12560">
    <property type="entry name" value="LONGEVITY ASSURANCE FACTOR 1 LAG1"/>
    <property type="match status" value="1"/>
</dbReference>
<dbReference type="CDD" id="cd00086">
    <property type="entry name" value="homeodomain"/>
    <property type="match status" value="1"/>
</dbReference>
<dbReference type="GO" id="GO:0005634">
    <property type="term" value="C:nucleus"/>
    <property type="evidence" value="ECO:0007669"/>
    <property type="project" value="UniProtKB-SubCell"/>
</dbReference>
<reference evidence="15" key="1">
    <citation type="submission" date="2025-08" db="UniProtKB">
        <authorList>
            <consortium name="Ensembl"/>
        </authorList>
    </citation>
    <scope>IDENTIFICATION</scope>
</reference>
<evidence type="ECO:0000256" key="13">
    <source>
        <dbReference type="RuleBase" id="RU000682"/>
    </source>
</evidence>
<evidence type="ECO:0000256" key="7">
    <source>
        <dbReference type="ARBA" id="ARBA00022824"/>
    </source>
</evidence>
<dbReference type="PANTHER" id="PTHR12560:SF6">
    <property type="entry name" value="CERAMIDE SYNTHASE 4"/>
    <property type="match status" value="1"/>
</dbReference>
<organism evidence="15 16">
    <name type="scientific">Dromaius novaehollandiae</name>
    <name type="common">Emu</name>
    <dbReference type="NCBI Taxonomy" id="8790"/>
    <lineage>
        <taxon>Eukaryota</taxon>
        <taxon>Metazoa</taxon>
        <taxon>Chordata</taxon>
        <taxon>Craniata</taxon>
        <taxon>Vertebrata</taxon>
        <taxon>Euteleostomi</taxon>
        <taxon>Archelosauria</taxon>
        <taxon>Archosauria</taxon>
        <taxon>Dinosauria</taxon>
        <taxon>Saurischia</taxon>
        <taxon>Theropoda</taxon>
        <taxon>Coelurosauria</taxon>
        <taxon>Aves</taxon>
        <taxon>Palaeognathae</taxon>
        <taxon>Casuariiformes</taxon>
        <taxon>Dromaiidae</taxon>
        <taxon>Dromaius</taxon>
    </lineage>
</organism>
<dbReference type="GO" id="GO:0046513">
    <property type="term" value="P:ceramide biosynthetic process"/>
    <property type="evidence" value="ECO:0007669"/>
    <property type="project" value="InterPro"/>
</dbReference>
<dbReference type="Pfam" id="PF00046">
    <property type="entry name" value="Homeodomain"/>
    <property type="match status" value="1"/>
</dbReference>
<evidence type="ECO:0000256" key="2">
    <source>
        <dbReference type="ARBA" id="ARBA00004760"/>
    </source>
</evidence>
<dbReference type="Pfam" id="PF03798">
    <property type="entry name" value="TRAM_LAG1_CLN8"/>
    <property type="match status" value="1"/>
</dbReference>
<keyword evidence="16" id="KW-1185">Reference proteome</keyword>
<feature type="DNA-binding region" description="Homeobox" evidence="12">
    <location>
        <begin position="93"/>
        <end position="136"/>
    </location>
</feature>
<dbReference type="InterPro" id="IPR006634">
    <property type="entry name" value="TLC-dom"/>
</dbReference>
<dbReference type="AlphaFoldDB" id="A0A8C4P5A8"/>
<keyword evidence="7" id="KW-0256">Endoplasmic reticulum</keyword>
<proteinExistence type="predicted"/>
<dbReference type="FunFam" id="1.10.10.60:FF:000020">
    <property type="entry name" value="Ceramide synthase 5"/>
    <property type="match status" value="1"/>
</dbReference>
<dbReference type="InterPro" id="IPR001356">
    <property type="entry name" value="HD"/>
</dbReference>
<keyword evidence="12 13" id="KW-0371">Homeobox</keyword>
<reference evidence="15" key="2">
    <citation type="submission" date="2025-09" db="UniProtKB">
        <authorList>
            <consortium name="Ensembl"/>
        </authorList>
    </citation>
    <scope>IDENTIFICATION</scope>
</reference>
<feature type="domain" description="Homeobox" evidence="14">
    <location>
        <begin position="91"/>
        <end position="135"/>
    </location>
</feature>
<gene>
    <name evidence="15" type="primary">CERS4</name>
</gene>
<dbReference type="GO" id="GO:0050291">
    <property type="term" value="F:sphingosine N-acyltransferase activity"/>
    <property type="evidence" value="ECO:0007669"/>
    <property type="project" value="InterPro"/>
</dbReference>
<evidence type="ECO:0000256" key="1">
    <source>
        <dbReference type="ARBA" id="ARBA00004477"/>
    </source>
</evidence>
<evidence type="ECO:0000313" key="16">
    <source>
        <dbReference type="Proteomes" id="UP000694423"/>
    </source>
</evidence>
<evidence type="ECO:0000256" key="3">
    <source>
        <dbReference type="ARBA" id="ARBA00004991"/>
    </source>
</evidence>
<evidence type="ECO:0000256" key="5">
    <source>
        <dbReference type="ARBA" id="ARBA00022679"/>
    </source>
</evidence>
<evidence type="ECO:0000259" key="14">
    <source>
        <dbReference type="PROSITE" id="PS50071"/>
    </source>
</evidence>
<dbReference type="SUPFAM" id="SSF46689">
    <property type="entry name" value="Homeodomain-like"/>
    <property type="match status" value="1"/>
</dbReference>
<evidence type="ECO:0000313" key="15">
    <source>
        <dbReference type="Ensembl" id="ENSDNVP00000007382.1"/>
    </source>
</evidence>
<keyword evidence="10" id="KW-0472">Membrane</keyword>
<comment type="catalytic activity">
    <reaction evidence="11">
        <text>sphinganine + octadecanoyl-CoA = N-(octadecanoyl)-sphinganine + CoA + H(+)</text>
        <dbReference type="Rhea" id="RHEA:36547"/>
        <dbReference type="ChEBI" id="CHEBI:15378"/>
        <dbReference type="ChEBI" id="CHEBI:57287"/>
        <dbReference type="ChEBI" id="CHEBI:57394"/>
        <dbReference type="ChEBI" id="CHEBI:57817"/>
        <dbReference type="ChEBI" id="CHEBI:67033"/>
    </reaction>
    <physiologicalReaction direction="left-to-right" evidence="11">
        <dbReference type="Rhea" id="RHEA:36548"/>
    </physiologicalReaction>
</comment>
<name>A0A8C4P5A8_DRONO</name>
<evidence type="ECO:0000256" key="11">
    <source>
        <dbReference type="ARBA" id="ARBA00049036"/>
    </source>
</evidence>
<dbReference type="GO" id="GO:0005789">
    <property type="term" value="C:endoplasmic reticulum membrane"/>
    <property type="evidence" value="ECO:0007669"/>
    <property type="project" value="UniProtKB-SubCell"/>
</dbReference>
<evidence type="ECO:0000256" key="6">
    <source>
        <dbReference type="ARBA" id="ARBA00022692"/>
    </source>
</evidence>
<keyword evidence="8" id="KW-1133">Transmembrane helix</keyword>
<dbReference type="Proteomes" id="UP000694423">
    <property type="component" value="Unplaced"/>
</dbReference>
<sequence length="223" mass="26762">MNLDIFRMAHSLNEWLWQHEYWLPPGITWEDMKESEDTHYPQPHDLLLSIPFALILVVIRCFFERTIALPLSGKLGVRDKLRPKAQPNPVLETFYGMHRKNPKEGELINLAKQCDLPVRKVERWFRRRRNIDRPNLSKKFCEACWRFTFYIISFFTGLAILYDKPWLWDHRECWTGYPQQHCEKLSRGLESTHLLSTQTRITSKKIASQAENLLLHHQHREQR</sequence>
<keyword evidence="12 13" id="KW-0238">DNA-binding</keyword>
<dbReference type="GO" id="GO:0003677">
    <property type="term" value="F:DNA binding"/>
    <property type="evidence" value="ECO:0007669"/>
    <property type="project" value="UniProtKB-UniRule"/>
</dbReference>
<keyword evidence="6" id="KW-0812">Transmembrane</keyword>
<comment type="pathway">
    <text evidence="3">Sphingolipid metabolism.</text>
</comment>
<comment type="pathway">
    <text evidence="2">Lipid metabolism; sphingolipid metabolism.</text>
</comment>
<keyword evidence="5" id="KW-0808">Transferase</keyword>
<keyword evidence="12 13" id="KW-0539">Nucleus</keyword>
<evidence type="ECO:0000256" key="4">
    <source>
        <dbReference type="ARBA" id="ARBA00022516"/>
    </source>
</evidence>
<evidence type="ECO:0000256" key="8">
    <source>
        <dbReference type="ARBA" id="ARBA00022989"/>
    </source>
</evidence>
<evidence type="ECO:0000256" key="12">
    <source>
        <dbReference type="PROSITE-ProRule" id="PRU00108"/>
    </source>
</evidence>
<protein>
    <submittedName>
        <fullName evidence="15">Ceramide synthase 4</fullName>
    </submittedName>
</protein>
<evidence type="ECO:0000256" key="10">
    <source>
        <dbReference type="ARBA" id="ARBA00023136"/>
    </source>
</evidence>
<keyword evidence="9" id="KW-0443">Lipid metabolism</keyword>
<accession>A0A8C4P5A8</accession>
<dbReference type="Ensembl" id="ENSDNVT00000008935.1">
    <property type="protein sequence ID" value="ENSDNVP00000007382.1"/>
    <property type="gene ID" value="ENSDNVG00000005257.1"/>
</dbReference>
<dbReference type="InterPro" id="IPR016439">
    <property type="entry name" value="Lag1/Lac1-like"/>
</dbReference>
<dbReference type="PROSITE" id="PS50071">
    <property type="entry name" value="HOMEOBOX_2"/>
    <property type="match status" value="1"/>
</dbReference>